<dbReference type="PANTHER" id="PTHR37539">
    <property type="entry name" value="SECRETED PROTEIN-RELATED"/>
    <property type="match status" value="1"/>
</dbReference>
<feature type="domain" description="ER-bound oxygenase mpaB/mpaB'/Rubber oxygenase catalytic" evidence="2">
    <location>
        <begin position="148"/>
        <end position="360"/>
    </location>
</feature>
<keyword evidence="4" id="KW-1185">Reference proteome</keyword>
<organism evidence="3 4">
    <name type="scientific">Gordonia soli NBRC 108243</name>
    <dbReference type="NCBI Taxonomy" id="1223545"/>
    <lineage>
        <taxon>Bacteria</taxon>
        <taxon>Bacillati</taxon>
        <taxon>Actinomycetota</taxon>
        <taxon>Actinomycetes</taxon>
        <taxon>Mycobacteriales</taxon>
        <taxon>Gordoniaceae</taxon>
        <taxon>Gordonia</taxon>
    </lineage>
</organism>
<comment type="caution">
    <text evidence="3">The sequence shown here is derived from an EMBL/GenBank/DDBJ whole genome shotgun (WGS) entry which is preliminary data.</text>
</comment>
<evidence type="ECO:0000313" key="4">
    <source>
        <dbReference type="Proteomes" id="UP000011666"/>
    </source>
</evidence>
<dbReference type="RefSeq" id="WP_007622915.1">
    <property type="nucleotide sequence ID" value="NZ_BANX01000026.1"/>
</dbReference>
<dbReference type="OrthoDB" id="7614910at2"/>
<dbReference type="EMBL" id="BANX01000026">
    <property type="protein sequence ID" value="GAC69638.1"/>
    <property type="molecule type" value="Genomic_DNA"/>
</dbReference>
<dbReference type="eggNOG" id="ENOG502Z7TF">
    <property type="taxonomic scope" value="Bacteria"/>
</dbReference>
<dbReference type="STRING" id="1223545.GS4_26_00860"/>
<dbReference type="Proteomes" id="UP000011666">
    <property type="component" value="Unassembled WGS sequence"/>
</dbReference>
<name>M0QM32_9ACTN</name>
<dbReference type="PANTHER" id="PTHR37539:SF1">
    <property type="entry name" value="ER-BOUND OXYGENASE MPAB_MPAB'_RUBBER OXYGENASE CATALYTIC DOMAIN-CONTAINING PROTEIN"/>
    <property type="match status" value="1"/>
</dbReference>
<protein>
    <recommendedName>
        <fullName evidence="2">ER-bound oxygenase mpaB/mpaB'/Rubber oxygenase catalytic domain-containing protein</fullName>
    </recommendedName>
</protein>
<gene>
    <name evidence="3" type="ORF">GS4_26_00860</name>
</gene>
<evidence type="ECO:0000256" key="1">
    <source>
        <dbReference type="SAM" id="MobiDB-lite"/>
    </source>
</evidence>
<evidence type="ECO:0000259" key="2">
    <source>
        <dbReference type="Pfam" id="PF09995"/>
    </source>
</evidence>
<sequence>MTAALQPRRSDHPRRHRAAESRGRSIGRALRLYMRLREPTAAELDAVGRRLLTRDETAAALVRAMRLPAGTDGRVTMRQFEHALAGAMPETAPAALREFFRHVEDTPDWVDRELCERGAGVYRRLGQNANDVLLQLSLIGGYRFGGPADLLVATGGLTGSTAMRRLGETQTWGIAVGRPGGMERSGEGWRLTVHVRLMHALVNESFERNGRWDHEHWGLPINQSDLAATLSLFSGTLLMGVRALGVPVSQEDSRAMMHLWKYVGWLIGVDDDWLFDAERDQHQLSYAILLSQSDVTPAGAALTTAIVEAQRDLHYRWLPGPAARYSRLRLLSMLQAFLGLRGMRDLGQRPAIPWAVGVAWIRNTLNHRIIGRAPFGERYLEFLGRRASDRARFRHFGTTAAEIGRLDGR</sequence>
<dbReference type="Pfam" id="PF09995">
    <property type="entry name" value="MPAB_Lcp_cat"/>
    <property type="match status" value="1"/>
</dbReference>
<reference evidence="3 4" key="1">
    <citation type="submission" date="2013-01" db="EMBL/GenBank/DDBJ databases">
        <title>Whole genome shotgun sequence of Gordonia soli NBRC 108243.</title>
        <authorList>
            <person name="Isaki-Nakamura S."/>
            <person name="Hosoyama A."/>
            <person name="Tsuchikane K."/>
            <person name="Ando Y."/>
            <person name="Baba S."/>
            <person name="Ohji S."/>
            <person name="Hamada M."/>
            <person name="Tamura T."/>
            <person name="Yamazoe A."/>
            <person name="Yamazaki S."/>
            <person name="Fujita N."/>
        </authorList>
    </citation>
    <scope>NUCLEOTIDE SEQUENCE [LARGE SCALE GENOMIC DNA]</scope>
    <source>
        <strain evidence="3 4">NBRC 108243</strain>
    </source>
</reference>
<dbReference type="AlphaFoldDB" id="M0QM32"/>
<dbReference type="GO" id="GO:0016491">
    <property type="term" value="F:oxidoreductase activity"/>
    <property type="evidence" value="ECO:0007669"/>
    <property type="project" value="InterPro"/>
</dbReference>
<feature type="region of interest" description="Disordered" evidence="1">
    <location>
        <begin position="1"/>
        <end position="22"/>
    </location>
</feature>
<dbReference type="InterPro" id="IPR037473">
    <property type="entry name" value="Lcp-like"/>
</dbReference>
<accession>M0QM32</accession>
<proteinExistence type="predicted"/>
<evidence type="ECO:0000313" key="3">
    <source>
        <dbReference type="EMBL" id="GAC69638.1"/>
    </source>
</evidence>
<dbReference type="InterPro" id="IPR018713">
    <property type="entry name" value="MPAB/Lcp_cat_dom"/>
</dbReference>